<reference evidence="2" key="1">
    <citation type="submission" date="2016-12" db="EMBL/GenBank/DDBJ databases">
        <authorList>
            <person name="Meng X."/>
        </authorList>
    </citation>
    <scope>NUCLEOTIDE SEQUENCE [LARGE SCALE GENOMIC DNA]</scope>
    <source>
        <strain evidence="2">DSM 19116</strain>
    </source>
</reference>
<protein>
    <recommendedName>
        <fullName evidence="3">OsmC-like protein</fullName>
    </recommendedName>
</protein>
<name>A0A1Q5Q485_9ACTO</name>
<keyword evidence="2" id="KW-1185">Reference proteome</keyword>
<dbReference type="Gene3D" id="3.30.300.20">
    <property type="match status" value="1"/>
</dbReference>
<accession>A0A1Q5Q485</accession>
<dbReference type="SUPFAM" id="SSF82784">
    <property type="entry name" value="OsmC-like"/>
    <property type="match status" value="1"/>
</dbReference>
<gene>
    <name evidence="1" type="ORF">BSZ39_03165</name>
</gene>
<evidence type="ECO:0000313" key="1">
    <source>
        <dbReference type="EMBL" id="OKL54634.1"/>
    </source>
</evidence>
<dbReference type="AlphaFoldDB" id="A0A1Q5Q485"/>
<sequence length="132" mass="14348">MLLRRLGTRTFVATAPRGQQITVGPADVPGAITPGELLQIALAGCNAMSADARMEHALGEDHNSVWWVRAIFDKERDAYAAFDVVADPETGDKDVPDPSRVHAAISRTCTVGHTLEESPAMTVTFRDEIFKE</sequence>
<dbReference type="InterPro" id="IPR003718">
    <property type="entry name" value="OsmC/Ohr_fam"/>
</dbReference>
<dbReference type="Proteomes" id="UP000185628">
    <property type="component" value="Unassembled WGS sequence"/>
</dbReference>
<dbReference type="InterPro" id="IPR015946">
    <property type="entry name" value="KH_dom-like_a/b"/>
</dbReference>
<evidence type="ECO:0000313" key="2">
    <source>
        <dbReference type="Proteomes" id="UP000185628"/>
    </source>
</evidence>
<comment type="caution">
    <text evidence="1">The sequence shown here is derived from an EMBL/GenBank/DDBJ whole genome shotgun (WGS) entry which is preliminary data.</text>
</comment>
<dbReference type="EMBL" id="MQVR01000011">
    <property type="protein sequence ID" value="OKL54634.1"/>
    <property type="molecule type" value="Genomic_DNA"/>
</dbReference>
<organism evidence="1 2">
    <name type="scientific">Bowdeniella nasicola</name>
    <dbReference type="NCBI Taxonomy" id="208480"/>
    <lineage>
        <taxon>Bacteria</taxon>
        <taxon>Bacillati</taxon>
        <taxon>Actinomycetota</taxon>
        <taxon>Actinomycetes</taxon>
        <taxon>Actinomycetales</taxon>
        <taxon>Actinomycetaceae</taxon>
        <taxon>Bowdeniella</taxon>
    </lineage>
</organism>
<evidence type="ECO:0008006" key="3">
    <source>
        <dbReference type="Google" id="ProtNLM"/>
    </source>
</evidence>
<dbReference type="InterPro" id="IPR036102">
    <property type="entry name" value="OsmC/Ohrsf"/>
</dbReference>
<proteinExistence type="predicted"/>
<dbReference type="Pfam" id="PF02566">
    <property type="entry name" value="OsmC"/>
    <property type="match status" value="1"/>
</dbReference>